<keyword evidence="9" id="KW-1185">Reference proteome</keyword>
<dbReference type="FunFam" id="3.20.20.100:FF:000006">
    <property type="entry name" value="Aldo-keto reductase family 1 member A1"/>
    <property type="match status" value="1"/>
</dbReference>
<dbReference type="Gene3D" id="3.20.20.100">
    <property type="entry name" value="NADP-dependent oxidoreductase domain"/>
    <property type="match status" value="1"/>
</dbReference>
<dbReference type="EMBL" id="JAZGQO010000002">
    <property type="protein sequence ID" value="KAK6192004.1"/>
    <property type="molecule type" value="Genomic_DNA"/>
</dbReference>
<reference evidence="8 9" key="1">
    <citation type="submission" date="2024-01" db="EMBL/GenBank/DDBJ databases">
        <title>The genome of the rayed Mediterranean limpet Patella caerulea (Linnaeus, 1758).</title>
        <authorList>
            <person name="Anh-Thu Weber A."/>
            <person name="Halstead-Nussloch G."/>
        </authorList>
    </citation>
    <scope>NUCLEOTIDE SEQUENCE [LARGE SCALE GENOMIC DNA]</scope>
    <source>
        <strain evidence="8">AATW-2023a</strain>
        <tissue evidence="8">Whole specimen</tissue>
    </source>
</reference>
<dbReference type="Pfam" id="PF00248">
    <property type="entry name" value="Aldo_ket_red"/>
    <property type="match status" value="1"/>
</dbReference>
<evidence type="ECO:0000256" key="3">
    <source>
        <dbReference type="ARBA" id="ARBA00023002"/>
    </source>
</evidence>
<feature type="binding site" evidence="5">
    <location>
        <position position="117"/>
    </location>
    <ligand>
        <name>substrate</name>
    </ligand>
</feature>
<dbReference type="InterPro" id="IPR036812">
    <property type="entry name" value="NAD(P)_OxRdtase_dom_sf"/>
</dbReference>
<dbReference type="PROSITE" id="PS00798">
    <property type="entry name" value="ALDOKETO_REDUCTASE_1"/>
    <property type="match status" value="1"/>
</dbReference>
<dbReference type="AlphaFoldDB" id="A0AAN8Q0Y8"/>
<evidence type="ECO:0000256" key="4">
    <source>
        <dbReference type="PIRSR" id="PIRSR000097-1"/>
    </source>
</evidence>
<accession>A0AAN8Q0Y8</accession>
<protein>
    <recommendedName>
        <fullName evidence="7">NADP-dependent oxidoreductase domain-containing protein</fullName>
    </recommendedName>
</protein>
<evidence type="ECO:0000313" key="9">
    <source>
        <dbReference type="Proteomes" id="UP001347796"/>
    </source>
</evidence>
<organism evidence="8 9">
    <name type="scientific">Patella caerulea</name>
    <name type="common">Rayed Mediterranean limpet</name>
    <dbReference type="NCBI Taxonomy" id="87958"/>
    <lineage>
        <taxon>Eukaryota</taxon>
        <taxon>Metazoa</taxon>
        <taxon>Spiralia</taxon>
        <taxon>Lophotrochozoa</taxon>
        <taxon>Mollusca</taxon>
        <taxon>Gastropoda</taxon>
        <taxon>Patellogastropoda</taxon>
        <taxon>Patelloidea</taxon>
        <taxon>Patellidae</taxon>
        <taxon>Patella</taxon>
    </lineage>
</organism>
<keyword evidence="3" id="KW-0560">Oxidoreductase</keyword>
<dbReference type="InterPro" id="IPR023210">
    <property type="entry name" value="NADP_OxRdtase_dom"/>
</dbReference>
<proteinExistence type="inferred from homology"/>
<comment type="caution">
    <text evidence="8">The sequence shown here is derived from an EMBL/GenBank/DDBJ whole genome shotgun (WGS) entry which is preliminary data.</text>
</comment>
<dbReference type="PANTHER" id="PTHR11732">
    <property type="entry name" value="ALDO/KETO REDUCTASE"/>
    <property type="match status" value="1"/>
</dbReference>
<gene>
    <name evidence="8" type="ORF">SNE40_003560</name>
</gene>
<sequence length="318" mass="35679">MADQNCSVLTLNNGRTMPSVGLGTYAPKQDEDAVIAAVKLAVRAGYRHIDCAAIYRNERAVGHAIKQLIVEDVVKREDLFVTSKLWNTCHRPDIVEVNLRKSLEDLGLEYVDLYLIHWPMAYKEGGDMMPKDANGKVLYSDVDYVDTWKALEDCVDLGLTMSIGCSNFNSKQLQRILDIARIKPVNNQAEVNVYNSNKKLIDFCKANGIVVTASSPLGSPGNVRESYSTLLKDLVLMDIAAKYKKSPAQVALRFLVQQGIGVLPKSVTASRIRENFDLFDFSLSDSDKQQLVSINKNIRVYLEDCAMDHPHYPFHEEF</sequence>
<dbReference type="GO" id="GO:0016491">
    <property type="term" value="F:oxidoreductase activity"/>
    <property type="evidence" value="ECO:0007669"/>
    <property type="project" value="UniProtKB-KW"/>
</dbReference>
<evidence type="ECO:0000256" key="2">
    <source>
        <dbReference type="ARBA" id="ARBA00022857"/>
    </source>
</evidence>
<dbReference type="PROSITE" id="PS00063">
    <property type="entry name" value="ALDOKETO_REDUCTASE_3"/>
    <property type="match status" value="1"/>
</dbReference>
<feature type="active site" description="Proton donor" evidence="4">
    <location>
        <position position="55"/>
    </location>
</feature>
<dbReference type="PRINTS" id="PR00069">
    <property type="entry name" value="ALDKETRDTASE"/>
</dbReference>
<evidence type="ECO:0000313" key="8">
    <source>
        <dbReference type="EMBL" id="KAK6192004.1"/>
    </source>
</evidence>
<evidence type="ECO:0000256" key="6">
    <source>
        <dbReference type="PIRSR" id="PIRSR000097-3"/>
    </source>
</evidence>
<keyword evidence="2" id="KW-0521">NADP</keyword>
<evidence type="ECO:0000259" key="7">
    <source>
        <dbReference type="Pfam" id="PF00248"/>
    </source>
</evidence>
<dbReference type="SUPFAM" id="SSF51430">
    <property type="entry name" value="NAD(P)-linked oxidoreductase"/>
    <property type="match status" value="1"/>
</dbReference>
<comment type="similarity">
    <text evidence="1">Belongs to the aldo/keto reductase family.</text>
</comment>
<dbReference type="PIRSF" id="PIRSF000097">
    <property type="entry name" value="AKR"/>
    <property type="match status" value="1"/>
</dbReference>
<name>A0AAN8Q0Y8_PATCE</name>
<feature type="domain" description="NADP-dependent oxidoreductase" evidence="7">
    <location>
        <begin position="20"/>
        <end position="295"/>
    </location>
</feature>
<feature type="site" description="Lowers pKa of active site Tyr" evidence="6">
    <location>
        <position position="84"/>
    </location>
</feature>
<evidence type="ECO:0000256" key="5">
    <source>
        <dbReference type="PIRSR" id="PIRSR000097-2"/>
    </source>
</evidence>
<dbReference type="Proteomes" id="UP001347796">
    <property type="component" value="Unassembled WGS sequence"/>
</dbReference>
<dbReference type="InterPro" id="IPR018170">
    <property type="entry name" value="Aldo/ket_reductase_CS"/>
</dbReference>
<dbReference type="InterPro" id="IPR020471">
    <property type="entry name" value="AKR"/>
</dbReference>
<evidence type="ECO:0000256" key="1">
    <source>
        <dbReference type="ARBA" id="ARBA00007905"/>
    </source>
</evidence>